<dbReference type="Proteomes" id="UP000812267">
    <property type="component" value="Unassembled WGS sequence"/>
</dbReference>
<evidence type="ECO:0000313" key="2">
    <source>
        <dbReference type="Proteomes" id="UP000812267"/>
    </source>
</evidence>
<sequence>MMNDNEKNLIIDYLKEYISNIKSKITKNRKLFNINSFSQLDKTGLEFGKLERRLLLYETLENEKIYIQYPGKETKFTGDKARPWDFRPKLLNLNGEAMDDLAFPEIWNDLENLLRNKSHGILAQIAALFYRTALLYDSILVHEKVKVETIDVINNSIKNVAYIDFDWYKVNIDNKIWETLNNSIGHIRGFSFEAYLLYNDLLAQNEDCKYFYRAESVKNEPWKENNGRLNTFKTHISIIGYLNKKIKFYELMQKFQRGNGLAVPTQNEIELITEGIIKKKGD</sequence>
<accession>A0ABS6DTH3</accession>
<reference evidence="1" key="1">
    <citation type="submission" date="2021-06" db="EMBL/GenBank/DDBJ databases">
        <title>Novel Mycoplasma species detected in California sea lions (Zalophus californianus) from the USA.</title>
        <authorList>
            <person name="Volokhov D.V."/>
            <person name="Furtak V.A."/>
            <person name="Zagorodnyaya T.A."/>
        </authorList>
    </citation>
    <scope>NUCLEOTIDE SEQUENCE [LARGE SCALE GENOMIC DNA]</scope>
    <source>
        <strain evidence="1">CSL 4779</strain>
    </source>
</reference>
<keyword evidence="2" id="KW-1185">Reference proteome</keyword>
<dbReference type="EMBL" id="JAHMHK010000007">
    <property type="protein sequence ID" value="MBU4693920.1"/>
    <property type="molecule type" value="Genomic_DNA"/>
</dbReference>
<protein>
    <submittedName>
        <fullName evidence="1">Uncharacterized protein</fullName>
    </submittedName>
</protein>
<organism evidence="1 2">
    <name type="scientific">Mycoplasma zalophidermidis</name>
    <dbReference type="NCBI Taxonomy" id="398174"/>
    <lineage>
        <taxon>Bacteria</taxon>
        <taxon>Bacillati</taxon>
        <taxon>Mycoplasmatota</taxon>
        <taxon>Mollicutes</taxon>
        <taxon>Mycoplasmataceae</taxon>
        <taxon>Mycoplasma</taxon>
    </lineage>
</organism>
<proteinExistence type="predicted"/>
<comment type="caution">
    <text evidence="1">The sequence shown here is derived from an EMBL/GenBank/DDBJ whole genome shotgun (WGS) entry which is preliminary data.</text>
</comment>
<dbReference type="RefSeq" id="WP_216567944.1">
    <property type="nucleotide sequence ID" value="NZ_JAHMHK010000007.1"/>
</dbReference>
<name>A0ABS6DTH3_9MOLU</name>
<evidence type="ECO:0000313" key="1">
    <source>
        <dbReference type="EMBL" id="MBU4693920.1"/>
    </source>
</evidence>
<gene>
    <name evidence="1" type="ORF">KQ878_03435</name>
</gene>